<reference evidence="1" key="2">
    <citation type="journal article" date="2007" name="Science">
        <title>Draft genome sequence of the sexually transmitted pathogen Trichomonas vaginalis.</title>
        <authorList>
            <person name="Carlton J.M."/>
            <person name="Hirt R.P."/>
            <person name="Silva J.C."/>
            <person name="Delcher A.L."/>
            <person name="Schatz M."/>
            <person name="Zhao Q."/>
            <person name="Wortman J.R."/>
            <person name="Bidwell S.L."/>
            <person name="Alsmark U.C.M."/>
            <person name="Besteiro S."/>
            <person name="Sicheritz-Ponten T."/>
            <person name="Noel C.J."/>
            <person name="Dacks J.B."/>
            <person name="Foster P.G."/>
            <person name="Simillion C."/>
            <person name="Van de Peer Y."/>
            <person name="Miranda-Saavedra D."/>
            <person name="Barton G.J."/>
            <person name="Westrop G.D."/>
            <person name="Mueller S."/>
            <person name="Dessi D."/>
            <person name="Fiori P.L."/>
            <person name="Ren Q."/>
            <person name="Paulsen I."/>
            <person name="Zhang H."/>
            <person name="Bastida-Corcuera F.D."/>
            <person name="Simoes-Barbosa A."/>
            <person name="Brown M.T."/>
            <person name="Hayes R.D."/>
            <person name="Mukherjee M."/>
            <person name="Okumura C.Y."/>
            <person name="Schneider R."/>
            <person name="Smith A.J."/>
            <person name="Vanacova S."/>
            <person name="Villalvazo M."/>
            <person name="Haas B.J."/>
            <person name="Pertea M."/>
            <person name="Feldblyum T.V."/>
            <person name="Utterback T.R."/>
            <person name="Shu C.L."/>
            <person name="Osoegawa K."/>
            <person name="de Jong P.J."/>
            <person name="Hrdy I."/>
            <person name="Horvathova L."/>
            <person name="Zubacova Z."/>
            <person name="Dolezal P."/>
            <person name="Malik S.B."/>
            <person name="Logsdon J.M. Jr."/>
            <person name="Henze K."/>
            <person name="Gupta A."/>
            <person name="Wang C.C."/>
            <person name="Dunne R.L."/>
            <person name="Upcroft J.A."/>
            <person name="Upcroft P."/>
            <person name="White O."/>
            <person name="Salzberg S.L."/>
            <person name="Tang P."/>
            <person name="Chiu C.-H."/>
            <person name="Lee Y.-S."/>
            <person name="Embley T.M."/>
            <person name="Coombs G.H."/>
            <person name="Mottram J.C."/>
            <person name="Tachezy J."/>
            <person name="Fraser-Liggett C.M."/>
            <person name="Johnson P.J."/>
        </authorList>
    </citation>
    <scope>NUCLEOTIDE SEQUENCE [LARGE SCALE GENOMIC DNA]</scope>
    <source>
        <strain evidence="1">G3</strain>
    </source>
</reference>
<protein>
    <submittedName>
        <fullName evidence="1">Uncharacterized protein</fullName>
    </submittedName>
</protein>
<sequence>MLDESIYQIETVVGDNYKIQLLIELFSCSVHPYIKWKCLGADRFLIYFKNEYKYIIRISKTLNLKLESYSIEYPKTKHLSKEIFIQLTKIVQDCLTQPSAAISKIHRILHTFYVSGQMSIFADLLVNYQKDFHYCISRIENGLEIEFNEQMHINNKFKITYSQDGIVVFSDIPYYIPRAIYNNECNYFTNFFTSHTFSNIDTTDSPGMPVVIYFSIMDRFKTELQVILSTMRDTVYYSHLCRNWIPISKAITLSSNSTAFKLTIDFDIKHSKFSSYRLYSHSEEDAKITIDEEKNQYVVDFEAFVTKFCFDRNISDSRQFHVQIFPLLFQQFFNLIISPSLSITSEANRNYIFGCVLSFAPHFQVLFGVDRLKPTIKVVDLEGNEYICPELIKLRSLIKELDIKQSMHQMEIYISTFIFILEVEYLLKENKYRTERFANGLIFSYSHLSSAKINTVGNQWRLTIIFDNSACLPLKERAFQFSGEIHTARSAELVIELLHKFTSYMNLSGHMIFGSATVDSVLRDTFNFNQEGSFLTNCKIDGMGETAFFCVSFSSNSVFEGLTSKYQTIRLGHSVPSVDTRFIKNFTSNNSLSYADITSSADTKFIAYLIHSSIAMVTLEGIGRRPGWKLLSWSSPTVFQLVYNSKFTLNIELKPMHNLYLCVSSKVPSAVVIVPLASLQVNNATNVKSAYRIRYTVAELVKMIPEVEKFVKRYEEAMSVGFNNGHLVMNTVPQIIMNVPGINCIIEKERTVLQSEDQMLNNELQAIPASMDVMRLVVSLLQRPGLLLFAVRILKQMFEIDKDAAETTAATTFIENRNVIMNINGFPFELTEGKAICGDLFFMNTQKEIELALVQIVK</sequence>
<evidence type="ECO:0000313" key="2">
    <source>
        <dbReference type="Proteomes" id="UP000001542"/>
    </source>
</evidence>
<reference evidence="1" key="1">
    <citation type="submission" date="2006-10" db="EMBL/GenBank/DDBJ databases">
        <authorList>
            <person name="Amadeo P."/>
            <person name="Zhao Q."/>
            <person name="Wortman J."/>
            <person name="Fraser-Liggett C."/>
            <person name="Carlton J."/>
        </authorList>
    </citation>
    <scope>NUCLEOTIDE SEQUENCE</scope>
    <source>
        <strain evidence="1">G3</strain>
    </source>
</reference>
<dbReference type="EMBL" id="DS114064">
    <property type="protein sequence ID" value="EAX91017.1"/>
    <property type="molecule type" value="Genomic_DNA"/>
</dbReference>
<dbReference type="RefSeq" id="XP_001303947.1">
    <property type="nucleotide sequence ID" value="XM_001303946.1"/>
</dbReference>
<accession>A2FVP5</accession>
<evidence type="ECO:0000313" key="1">
    <source>
        <dbReference type="EMBL" id="EAX91017.1"/>
    </source>
</evidence>
<dbReference type="InParanoid" id="A2FVP5"/>
<dbReference type="VEuPathDB" id="TrichDB:TVAG_264930"/>
<gene>
    <name evidence="1" type="ORF">TVAG_264930</name>
</gene>
<proteinExistence type="predicted"/>
<dbReference type="AlphaFoldDB" id="A2FVP5"/>
<name>A2FVP5_TRIV3</name>
<keyword evidence="2" id="KW-1185">Reference proteome</keyword>
<dbReference type="VEuPathDB" id="TrichDB:TVAGG3_0347250"/>
<organism evidence="1 2">
    <name type="scientific">Trichomonas vaginalis (strain ATCC PRA-98 / G3)</name>
    <dbReference type="NCBI Taxonomy" id="412133"/>
    <lineage>
        <taxon>Eukaryota</taxon>
        <taxon>Metamonada</taxon>
        <taxon>Parabasalia</taxon>
        <taxon>Trichomonadida</taxon>
        <taxon>Trichomonadidae</taxon>
        <taxon>Trichomonas</taxon>
    </lineage>
</organism>
<dbReference type="Proteomes" id="UP000001542">
    <property type="component" value="Unassembled WGS sequence"/>
</dbReference>
<dbReference type="KEGG" id="tva:4748709"/>